<proteinExistence type="predicted"/>
<accession>A0A1G5JS45</accession>
<dbReference type="Gene3D" id="3.30.70.1710">
    <property type="match status" value="1"/>
</dbReference>
<dbReference type="CDD" id="cd07046">
    <property type="entry name" value="BMC_PduU-EutS"/>
    <property type="match status" value="1"/>
</dbReference>
<dbReference type="RefSeq" id="WP_092216022.1">
    <property type="nucleotide sequence ID" value="NZ_FMUX01000045.1"/>
</dbReference>
<evidence type="ECO:0000259" key="3">
    <source>
        <dbReference type="PROSITE" id="PS51931"/>
    </source>
</evidence>
<dbReference type="EMBL" id="FMUX01000045">
    <property type="protein sequence ID" value="SCY91215.1"/>
    <property type="molecule type" value="Genomic_DNA"/>
</dbReference>
<evidence type="ECO:0000256" key="2">
    <source>
        <dbReference type="ARBA" id="ARBA00024446"/>
    </source>
</evidence>
<dbReference type="PROSITE" id="PS51931">
    <property type="entry name" value="BMC_CP"/>
    <property type="match status" value="1"/>
</dbReference>
<dbReference type="Proteomes" id="UP000198870">
    <property type="component" value="Unassembled WGS sequence"/>
</dbReference>
<dbReference type="PANTHER" id="PTHR40449">
    <property type="entry name" value="ETHANOLAMINE UTILIZATION PROTEIN EUTS"/>
    <property type="match status" value="1"/>
</dbReference>
<dbReference type="PIRSF" id="PIRSF012296">
    <property type="entry name" value="EutS_PduU"/>
    <property type="match status" value="1"/>
</dbReference>
<dbReference type="InterPro" id="IPR000249">
    <property type="entry name" value="BMC_dom"/>
</dbReference>
<dbReference type="Pfam" id="PF00936">
    <property type="entry name" value="BMC"/>
    <property type="match status" value="1"/>
</dbReference>
<feature type="domain" description="BMC circularly permuted" evidence="3">
    <location>
        <begin position="11"/>
        <end position="111"/>
    </location>
</feature>
<comment type="subcellular location">
    <subcellularLocation>
        <location evidence="1">Bacterial microcompartment</location>
    </subcellularLocation>
</comment>
<dbReference type="SUPFAM" id="SSF143414">
    <property type="entry name" value="CcmK-like"/>
    <property type="match status" value="1"/>
</dbReference>
<dbReference type="AlphaFoldDB" id="A0A1G5JS45"/>
<dbReference type="InterPro" id="IPR009307">
    <property type="entry name" value="EutS/PduU/CutR"/>
</dbReference>
<evidence type="ECO:0000256" key="1">
    <source>
        <dbReference type="ARBA" id="ARBA00024322"/>
    </source>
</evidence>
<sequence>MTGDAHAHKQRVIQEYVPGKQVTLAHVIASPQQGIYMKLGLDDEAGDAIGILTITPPEGVIIAADIATKAAGVDIGFLDRFGGSLVLVGDVASVESSLKGVLDFFDGVLRYASVEMTRS</sequence>
<protein>
    <submittedName>
        <fullName evidence="4">Ethanolamine utilization protein EutS</fullName>
    </submittedName>
</protein>
<dbReference type="OrthoDB" id="5457140at2"/>
<dbReference type="InterPro" id="IPR044870">
    <property type="entry name" value="BMC_CP"/>
</dbReference>
<evidence type="ECO:0000313" key="5">
    <source>
        <dbReference type="Proteomes" id="UP000198870"/>
    </source>
</evidence>
<reference evidence="4 5" key="1">
    <citation type="submission" date="2016-10" db="EMBL/GenBank/DDBJ databases">
        <authorList>
            <person name="de Groot N.N."/>
        </authorList>
    </citation>
    <scope>NUCLEOTIDE SEQUENCE [LARGE SCALE GENOMIC DNA]</scope>
    <source>
        <strain evidence="4 5">AA1</strain>
    </source>
</reference>
<evidence type="ECO:0000313" key="4">
    <source>
        <dbReference type="EMBL" id="SCY91215.1"/>
    </source>
</evidence>
<gene>
    <name evidence="4" type="ORF">SAMN05216233_1452</name>
</gene>
<dbReference type="STRING" id="419481.SAMN05216233_1452"/>
<name>A0A1G5JS45_9BACT</name>
<dbReference type="InterPro" id="IPR037233">
    <property type="entry name" value="CcmK-like_sf"/>
</dbReference>
<keyword evidence="5" id="KW-1185">Reference proteome</keyword>
<dbReference type="SMART" id="SM00877">
    <property type="entry name" value="BMC"/>
    <property type="match status" value="1"/>
</dbReference>
<organism evidence="4 5">
    <name type="scientific">Desulfoluna spongiiphila</name>
    <dbReference type="NCBI Taxonomy" id="419481"/>
    <lineage>
        <taxon>Bacteria</taxon>
        <taxon>Pseudomonadati</taxon>
        <taxon>Thermodesulfobacteriota</taxon>
        <taxon>Desulfobacteria</taxon>
        <taxon>Desulfobacterales</taxon>
        <taxon>Desulfolunaceae</taxon>
        <taxon>Desulfoluna</taxon>
    </lineage>
</organism>
<dbReference type="GO" id="GO:0031469">
    <property type="term" value="C:bacterial microcompartment"/>
    <property type="evidence" value="ECO:0007669"/>
    <property type="project" value="UniProtKB-SubCell"/>
</dbReference>
<dbReference type="PANTHER" id="PTHR40449:SF2">
    <property type="entry name" value="BACTERIAL MICROCOMPARTMENT SHELL PROTEIN EUTS"/>
    <property type="match status" value="1"/>
</dbReference>
<keyword evidence="2" id="KW-1283">Bacterial microcompartment</keyword>